<proteinExistence type="predicted"/>
<sequence>MVERLIFSCALLLSGCESPMGHTDGIWPEAGSAQLKNLGSQTIGPNVGYGWGANPGGSGTRAAEVIQEYQSGTGQAIEPAPRPDFGL</sequence>
<dbReference type="EMBL" id="CP040758">
    <property type="protein sequence ID" value="QDA35753.1"/>
    <property type="molecule type" value="Genomic_DNA"/>
</dbReference>
<geneLocation type="plasmid" evidence="1 2">
    <name>unnamed7</name>
</geneLocation>
<evidence type="ECO:0008006" key="3">
    <source>
        <dbReference type="Google" id="ProtNLM"/>
    </source>
</evidence>
<organism evidence="1 2">
    <name type="scientific">Paracoccus liaowanqingii</name>
    <dbReference type="NCBI Taxonomy" id="2560053"/>
    <lineage>
        <taxon>Bacteria</taxon>
        <taxon>Pseudomonadati</taxon>
        <taxon>Pseudomonadota</taxon>
        <taxon>Alphaproteobacteria</taxon>
        <taxon>Rhodobacterales</taxon>
        <taxon>Paracoccaceae</taxon>
        <taxon>Paracoccus</taxon>
    </lineage>
</organism>
<dbReference type="AlphaFoldDB" id="A0A4Y5SS40"/>
<protein>
    <recommendedName>
        <fullName evidence="3">Lipoprotein</fullName>
    </recommendedName>
</protein>
<name>A0A4Y5SS40_9RHOB</name>
<dbReference type="PROSITE" id="PS51257">
    <property type="entry name" value="PROKAR_LIPOPROTEIN"/>
    <property type="match status" value="1"/>
</dbReference>
<evidence type="ECO:0000313" key="2">
    <source>
        <dbReference type="Proteomes" id="UP000296374"/>
    </source>
</evidence>
<accession>A0A4Y5SS40</accession>
<gene>
    <name evidence="1" type="ORF">E4191_16460</name>
</gene>
<dbReference type="RefSeq" id="WP_139615577.1">
    <property type="nucleotide sequence ID" value="NZ_CP040758.1"/>
</dbReference>
<reference evidence="2" key="1">
    <citation type="submission" date="2019-05" db="EMBL/GenBank/DDBJ databases">
        <title>Tamlana fucoidanivorans sp. nov., isolated from the surface of algae collected from Fujian province in China.</title>
        <authorList>
            <person name="Li J."/>
        </authorList>
    </citation>
    <scope>NUCLEOTIDE SEQUENCE [LARGE SCALE GENOMIC DNA]</scope>
    <source>
        <strain evidence="2">2251</strain>
        <plasmid evidence="2">unnamed7</plasmid>
    </source>
</reference>
<dbReference type="KEGG" id="plia:E4191_16460"/>
<dbReference type="Proteomes" id="UP000296374">
    <property type="component" value="Plasmid unnamed7"/>
</dbReference>
<evidence type="ECO:0000313" key="1">
    <source>
        <dbReference type="EMBL" id="QDA35753.1"/>
    </source>
</evidence>
<keyword evidence="1" id="KW-0614">Plasmid</keyword>